<evidence type="ECO:0000256" key="1">
    <source>
        <dbReference type="ARBA" id="ARBA00001700"/>
    </source>
</evidence>
<keyword evidence="11 19" id="KW-0808">Transferase</keyword>
<dbReference type="Gene3D" id="3.20.20.330">
    <property type="entry name" value="Homocysteine-binding-like domain"/>
    <property type="match status" value="1"/>
</dbReference>
<keyword evidence="9" id="KW-0028">Amino-acid biosynthesis</keyword>
<dbReference type="GO" id="GO:0050667">
    <property type="term" value="P:homocysteine metabolic process"/>
    <property type="evidence" value="ECO:0007669"/>
    <property type="project" value="TreeGrafter"/>
</dbReference>
<gene>
    <name evidence="21" type="ordered locus">Plav_2402</name>
</gene>
<dbReference type="FunFam" id="3.20.20.330:FF:000001">
    <property type="entry name" value="Methionine synthase"/>
    <property type="match status" value="1"/>
</dbReference>
<evidence type="ECO:0000256" key="12">
    <source>
        <dbReference type="ARBA" id="ARBA00022691"/>
    </source>
</evidence>
<evidence type="ECO:0000256" key="9">
    <source>
        <dbReference type="ARBA" id="ARBA00022605"/>
    </source>
</evidence>
<dbReference type="SUPFAM" id="SSF82282">
    <property type="entry name" value="Homocysteine S-methyltransferase"/>
    <property type="match status" value="1"/>
</dbReference>
<dbReference type="GO" id="GO:0046653">
    <property type="term" value="P:tetrahydrofolate metabolic process"/>
    <property type="evidence" value="ECO:0007669"/>
    <property type="project" value="TreeGrafter"/>
</dbReference>
<evidence type="ECO:0000256" key="6">
    <source>
        <dbReference type="ARBA" id="ARBA00012032"/>
    </source>
</evidence>
<evidence type="ECO:0000256" key="10">
    <source>
        <dbReference type="ARBA" id="ARBA00022628"/>
    </source>
</evidence>
<evidence type="ECO:0000256" key="3">
    <source>
        <dbReference type="ARBA" id="ARBA00001956"/>
    </source>
</evidence>
<feature type="domain" description="Hcy-binding" evidence="20">
    <location>
        <begin position="7"/>
        <end position="327"/>
    </location>
</feature>
<comment type="cofactor">
    <cofactor evidence="3">
        <name>methylcob(III)alamin</name>
        <dbReference type="ChEBI" id="CHEBI:28115"/>
    </cofactor>
</comment>
<evidence type="ECO:0000313" key="21">
    <source>
        <dbReference type="EMBL" id="ABS64011.1"/>
    </source>
</evidence>
<dbReference type="KEGG" id="pla:Plav_2402"/>
<protein>
    <recommendedName>
        <fullName evidence="7">Methionine synthase</fullName>
        <ecNumber evidence="6">2.1.1.13</ecNumber>
    </recommendedName>
    <alternativeName>
        <fullName evidence="18">5-methyltetrahydrofolate--homocysteine methyltransferase</fullName>
    </alternativeName>
</protein>
<evidence type="ECO:0000256" key="13">
    <source>
        <dbReference type="ARBA" id="ARBA00022723"/>
    </source>
</evidence>
<name>A7HVS8_PARL1</name>
<evidence type="ECO:0000256" key="17">
    <source>
        <dbReference type="ARBA" id="ARBA00025552"/>
    </source>
</evidence>
<keyword evidence="15" id="KW-0486">Methionine biosynthesis</keyword>
<comment type="cofactor">
    <cofactor evidence="2 19">
        <name>Zn(2+)</name>
        <dbReference type="ChEBI" id="CHEBI:29105"/>
    </cofactor>
</comment>
<keyword evidence="8 19" id="KW-0489">Methyltransferase</keyword>
<feature type="binding site" evidence="19">
    <location>
        <position position="249"/>
    </location>
    <ligand>
        <name>Zn(2+)</name>
        <dbReference type="ChEBI" id="CHEBI:29105"/>
    </ligand>
</feature>
<evidence type="ECO:0000256" key="14">
    <source>
        <dbReference type="ARBA" id="ARBA00022833"/>
    </source>
</evidence>
<dbReference type="PROSITE" id="PS50970">
    <property type="entry name" value="HCY"/>
    <property type="match status" value="1"/>
</dbReference>
<dbReference type="PANTHER" id="PTHR45833:SF1">
    <property type="entry name" value="METHIONINE SYNTHASE"/>
    <property type="match status" value="1"/>
</dbReference>
<keyword evidence="12" id="KW-0949">S-adenosyl-L-methionine</keyword>
<evidence type="ECO:0000256" key="2">
    <source>
        <dbReference type="ARBA" id="ARBA00001947"/>
    </source>
</evidence>
<evidence type="ECO:0000256" key="18">
    <source>
        <dbReference type="ARBA" id="ARBA00031040"/>
    </source>
</evidence>
<dbReference type="EMBL" id="CP000774">
    <property type="protein sequence ID" value="ABS64011.1"/>
    <property type="molecule type" value="Genomic_DNA"/>
</dbReference>
<dbReference type="Pfam" id="PF02574">
    <property type="entry name" value="S-methyl_trans"/>
    <property type="match status" value="1"/>
</dbReference>
<dbReference type="InterPro" id="IPR050554">
    <property type="entry name" value="Met_Synthase/Corrinoid"/>
</dbReference>
<dbReference type="GO" id="GO:0008705">
    <property type="term" value="F:methionine synthase activity"/>
    <property type="evidence" value="ECO:0007669"/>
    <property type="project" value="UniProtKB-EC"/>
</dbReference>
<evidence type="ECO:0000256" key="5">
    <source>
        <dbReference type="ARBA" id="ARBA00010398"/>
    </source>
</evidence>
<evidence type="ECO:0000256" key="8">
    <source>
        <dbReference type="ARBA" id="ARBA00022603"/>
    </source>
</evidence>
<feature type="binding site" evidence="19">
    <location>
        <position position="313"/>
    </location>
    <ligand>
        <name>Zn(2+)</name>
        <dbReference type="ChEBI" id="CHEBI:29105"/>
    </ligand>
</feature>
<comment type="similarity">
    <text evidence="5">Belongs to the vitamin-B12 dependent methionine synthase family.</text>
</comment>
<dbReference type="AlphaFoldDB" id="A7HVS8"/>
<comment type="pathway">
    <text evidence="4">Amino-acid biosynthesis; L-methionine biosynthesis via de novo pathway; L-methionine from L-homocysteine (MetH route): step 1/1.</text>
</comment>
<evidence type="ECO:0000256" key="11">
    <source>
        <dbReference type="ARBA" id="ARBA00022679"/>
    </source>
</evidence>
<evidence type="ECO:0000256" key="16">
    <source>
        <dbReference type="ARBA" id="ARBA00023285"/>
    </source>
</evidence>
<keyword evidence="10" id="KW-0846">Cobalamin</keyword>
<dbReference type="GO" id="GO:0005829">
    <property type="term" value="C:cytosol"/>
    <property type="evidence" value="ECO:0007669"/>
    <property type="project" value="TreeGrafter"/>
</dbReference>
<organism evidence="21 22">
    <name type="scientific">Parvibaculum lavamentivorans (strain DS-1 / DSM 13023 / NCIMB 13966)</name>
    <dbReference type="NCBI Taxonomy" id="402881"/>
    <lineage>
        <taxon>Bacteria</taxon>
        <taxon>Pseudomonadati</taxon>
        <taxon>Pseudomonadota</taxon>
        <taxon>Alphaproteobacteria</taxon>
        <taxon>Hyphomicrobiales</taxon>
        <taxon>Parvibaculaceae</taxon>
        <taxon>Parvibaculum</taxon>
    </lineage>
</organism>
<evidence type="ECO:0000256" key="15">
    <source>
        <dbReference type="ARBA" id="ARBA00023167"/>
    </source>
</evidence>
<keyword evidence="13 19" id="KW-0479">Metal-binding</keyword>
<dbReference type="HOGENOM" id="CLU_004914_3_0_5"/>
<keyword evidence="16" id="KW-0170">Cobalt</keyword>
<evidence type="ECO:0000313" key="22">
    <source>
        <dbReference type="Proteomes" id="UP000006377"/>
    </source>
</evidence>
<keyword evidence="14 19" id="KW-0862">Zinc</keyword>
<sequence>MTREERIEKLKALSKERILVLDGAMGTMIQGYKLTEADYRGELLKDHASDVKGDNELISLAQPDILREIHLKYYRAGADFAETNTFGATSIAQADYHLEHLAYQMNVESARIAREAADIAESETPGRVCFVAGVLGPTNRTASISPKVNDPGFRNVNFDQLVESYKEATKGLIEGGADTILVETIFDTLNAKAALFAIEEVFDELGFELPIMISGTITDMSGRLLSGQTPEAFWNSVRHVKPFSIGLNCALGAKEMRPHVATLSRIADAGVSAHPNAGLPNEMGEYDQDAAQMSALVGEFAKSGLVNIVGGCCGTTPEHIHAIAEAVKGATPRAKPEIEPRLRLSGLEAFTAA</sequence>
<keyword evidence="22" id="KW-1185">Reference proteome</keyword>
<feature type="binding site" evidence="19">
    <location>
        <position position="312"/>
    </location>
    <ligand>
        <name>Zn(2+)</name>
        <dbReference type="ChEBI" id="CHEBI:29105"/>
    </ligand>
</feature>
<evidence type="ECO:0000256" key="7">
    <source>
        <dbReference type="ARBA" id="ARBA00013998"/>
    </source>
</evidence>
<dbReference type="eggNOG" id="COG0646">
    <property type="taxonomic scope" value="Bacteria"/>
</dbReference>
<comment type="catalytic activity">
    <reaction evidence="1">
        <text>(6S)-5-methyl-5,6,7,8-tetrahydrofolate + L-homocysteine = (6S)-5,6,7,8-tetrahydrofolate + L-methionine</text>
        <dbReference type="Rhea" id="RHEA:11172"/>
        <dbReference type="ChEBI" id="CHEBI:18608"/>
        <dbReference type="ChEBI" id="CHEBI:57453"/>
        <dbReference type="ChEBI" id="CHEBI:57844"/>
        <dbReference type="ChEBI" id="CHEBI:58199"/>
        <dbReference type="EC" id="2.1.1.13"/>
    </reaction>
</comment>
<evidence type="ECO:0000259" key="20">
    <source>
        <dbReference type="PROSITE" id="PS50970"/>
    </source>
</evidence>
<dbReference type="GO" id="GO:0032259">
    <property type="term" value="P:methylation"/>
    <property type="evidence" value="ECO:0007669"/>
    <property type="project" value="UniProtKB-KW"/>
</dbReference>
<evidence type="ECO:0000256" key="4">
    <source>
        <dbReference type="ARBA" id="ARBA00005178"/>
    </source>
</evidence>
<dbReference type="GO" id="GO:0031419">
    <property type="term" value="F:cobalamin binding"/>
    <property type="evidence" value="ECO:0007669"/>
    <property type="project" value="UniProtKB-KW"/>
</dbReference>
<dbReference type="STRING" id="402881.Plav_2402"/>
<accession>A7HVS8</accession>
<dbReference type="EC" id="2.1.1.13" evidence="6"/>
<dbReference type="InterPro" id="IPR003726">
    <property type="entry name" value="HCY_dom"/>
</dbReference>
<dbReference type="InterPro" id="IPR036589">
    <property type="entry name" value="HCY_dom_sf"/>
</dbReference>
<evidence type="ECO:0000256" key="19">
    <source>
        <dbReference type="PROSITE-ProRule" id="PRU00333"/>
    </source>
</evidence>
<proteinExistence type="inferred from homology"/>
<dbReference type="PANTHER" id="PTHR45833">
    <property type="entry name" value="METHIONINE SYNTHASE"/>
    <property type="match status" value="1"/>
</dbReference>
<dbReference type="GO" id="GO:0046872">
    <property type="term" value="F:metal ion binding"/>
    <property type="evidence" value="ECO:0007669"/>
    <property type="project" value="UniProtKB-KW"/>
</dbReference>
<comment type="function">
    <text evidence="17">Catalyzes the transfer of a methyl group from methyl-cobalamin to homocysteine, yielding enzyme-bound cob(I)alamin and methionine. Subsequently, remethylates the cofactor using methyltetrahydrofolate.</text>
</comment>
<dbReference type="Proteomes" id="UP000006377">
    <property type="component" value="Chromosome"/>
</dbReference>
<reference evidence="21 22" key="1">
    <citation type="journal article" date="2011" name="Stand. Genomic Sci.">
        <title>Complete genome sequence of Parvibaculum lavamentivorans type strain (DS-1(T)).</title>
        <authorList>
            <person name="Schleheck D."/>
            <person name="Weiss M."/>
            <person name="Pitluck S."/>
            <person name="Bruce D."/>
            <person name="Land M.L."/>
            <person name="Han S."/>
            <person name="Saunders E."/>
            <person name="Tapia R."/>
            <person name="Detter C."/>
            <person name="Brettin T."/>
            <person name="Han J."/>
            <person name="Woyke T."/>
            <person name="Goodwin L."/>
            <person name="Pennacchio L."/>
            <person name="Nolan M."/>
            <person name="Cook A.M."/>
            <person name="Kjelleberg S."/>
            <person name="Thomas T."/>
        </authorList>
    </citation>
    <scope>NUCLEOTIDE SEQUENCE [LARGE SCALE GENOMIC DNA]</scope>
    <source>
        <strain evidence="22">DS-1 / DSM 13023 / NCIMB 13966</strain>
    </source>
</reference>